<accession>X1T187</accession>
<comment type="caution">
    <text evidence="1">The sequence shown here is derived from an EMBL/GenBank/DDBJ whole genome shotgun (WGS) entry which is preliminary data.</text>
</comment>
<reference evidence="1" key="1">
    <citation type="journal article" date="2014" name="Front. Microbiol.">
        <title>High frequency of phylogenetically diverse reductive dehalogenase-homologous genes in deep subseafloor sedimentary metagenomes.</title>
        <authorList>
            <person name="Kawai M."/>
            <person name="Futagami T."/>
            <person name="Toyoda A."/>
            <person name="Takaki Y."/>
            <person name="Nishi S."/>
            <person name="Hori S."/>
            <person name="Arai W."/>
            <person name="Tsubouchi T."/>
            <person name="Morono Y."/>
            <person name="Uchiyama I."/>
            <person name="Ito T."/>
            <person name="Fujiyama A."/>
            <person name="Inagaki F."/>
            <person name="Takami H."/>
        </authorList>
    </citation>
    <scope>NUCLEOTIDE SEQUENCE</scope>
    <source>
        <strain evidence="1">Expedition CK06-06</strain>
    </source>
</reference>
<evidence type="ECO:0000313" key="1">
    <source>
        <dbReference type="EMBL" id="GAI85146.1"/>
    </source>
</evidence>
<proteinExistence type="predicted"/>
<feature type="non-terminal residue" evidence="1">
    <location>
        <position position="1"/>
    </location>
</feature>
<protein>
    <submittedName>
        <fullName evidence="1">Uncharacterized protein</fullName>
    </submittedName>
</protein>
<gene>
    <name evidence="1" type="ORF">S12H4_17426</name>
</gene>
<organism evidence="1">
    <name type="scientific">marine sediment metagenome</name>
    <dbReference type="NCBI Taxonomy" id="412755"/>
    <lineage>
        <taxon>unclassified sequences</taxon>
        <taxon>metagenomes</taxon>
        <taxon>ecological metagenomes</taxon>
    </lineage>
</organism>
<name>X1T187_9ZZZZ</name>
<sequence length="123" mass="13767">VGTDEPGEWNVSHTWSGEWRSAGCFSIGRHTTEGENRYDNILLSRKEGIPSPANCSVSLKFWASSDGSTWGSYYTDIDNVPNSRFIKIQATLSRTSLLSAMPTIEDMTLGYEFLLLLQQPIFI</sequence>
<dbReference type="AlphaFoldDB" id="X1T187"/>
<dbReference type="EMBL" id="BARW01008515">
    <property type="protein sequence ID" value="GAI85146.1"/>
    <property type="molecule type" value="Genomic_DNA"/>
</dbReference>